<dbReference type="InterPro" id="IPR030395">
    <property type="entry name" value="GP_PDE_dom"/>
</dbReference>
<protein>
    <recommendedName>
        <fullName evidence="2">GP-PDE domain-containing protein</fullName>
    </recommendedName>
</protein>
<dbReference type="InterPro" id="IPR017946">
    <property type="entry name" value="PLC-like_Pdiesterase_TIM-brl"/>
</dbReference>
<feature type="compositionally biased region" description="Basic and acidic residues" evidence="1">
    <location>
        <begin position="1"/>
        <end position="10"/>
    </location>
</feature>
<organism evidence="3 4">
    <name type="scientific">Phycicoccus elongatus Lp2</name>
    <dbReference type="NCBI Taxonomy" id="1193181"/>
    <lineage>
        <taxon>Bacteria</taxon>
        <taxon>Bacillati</taxon>
        <taxon>Actinomycetota</taxon>
        <taxon>Actinomycetes</taxon>
        <taxon>Micrococcales</taxon>
        <taxon>Intrasporangiaceae</taxon>
        <taxon>Phycicoccus</taxon>
    </lineage>
</organism>
<dbReference type="Pfam" id="PF03009">
    <property type="entry name" value="GDPD"/>
    <property type="match status" value="1"/>
</dbReference>
<accession>N0E0G3</accession>
<dbReference type="eggNOG" id="COG0584">
    <property type="taxonomic scope" value="Bacteria"/>
</dbReference>
<reference evidence="3 4" key="1">
    <citation type="journal article" date="2013" name="ISME J.">
        <title>A metabolic model for members of the genus Tetrasphaera involved in enhanced biological phosphorus removal.</title>
        <authorList>
            <person name="Kristiansen R."/>
            <person name="Nguyen H.T.T."/>
            <person name="Saunders A.M."/>
            <person name="Nielsen J.L."/>
            <person name="Wimmer R."/>
            <person name="Le V.Q."/>
            <person name="McIlroy S.J."/>
            <person name="Petrovski S."/>
            <person name="Seviour R.J."/>
            <person name="Calteau A."/>
            <person name="Nielsen K.L."/>
            <person name="Nielsen P.H."/>
        </authorList>
    </citation>
    <scope>NUCLEOTIDE SEQUENCE [LARGE SCALE GENOMIC DNA]</scope>
    <source>
        <strain evidence="3 4">Lp2</strain>
    </source>
</reference>
<sequence>MASTHADARPSLDCPGSPWIGSIDPRDHPDVAAAVAALGDEVISPYYLWCLQDGFVARAHEEALGVLPWTVNEPSDLDAAREAGVDGLVTDYPDRVALPRPA</sequence>
<name>N0E0G3_9MICO</name>
<dbReference type="Proteomes" id="UP000013167">
    <property type="component" value="Unassembled WGS sequence"/>
</dbReference>
<dbReference type="AlphaFoldDB" id="N0E0G3"/>
<feature type="region of interest" description="Disordered" evidence="1">
    <location>
        <begin position="1"/>
        <end position="23"/>
    </location>
</feature>
<evidence type="ECO:0000256" key="1">
    <source>
        <dbReference type="SAM" id="MobiDB-lite"/>
    </source>
</evidence>
<evidence type="ECO:0000313" key="4">
    <source>
        <dbReference type="Proteomes" id="UP000013167"/>
    </source>
</evidence>
<evidence type="ECO:0000259" key="2">
    <source>
        <dbReference type="PROSITE" id="PS51704"/>
    </source>
</evidence>
<dbReference type="STRING" id="1193181.BN10_10006"/>
<dbReference type="PROSITE" id="PS51704">
    <property type="entry name" value="GP_PDE"/>
    <property type="match status" value="1"/>
</dbReference>
<feature type="domain" description="GP-PDE" evidence="2">
    <location>
        <begin position="1"/>
        <end position="100"/>
    </location>
</feature>
<gene>
    <name evidence="3" type="ORF">BN10_10006</name>
</gene>
<dbReference type="GO" id="GO:0006629">
    <property type="term" value="P:lipid metabolic process"/>
    <property type="evidence" value="ECO:0007669"/>
    <property type="project" value="InterPro"/>
</dbReference>
<comment type="caution">
    <text evidence="3">The sequence shown here is derived from an EMBL/GenBank/DDBJ whole genome shotgun (WGS) entry which is preliminary data.</text>
</comment>
<keyword evidence="4" id="KW-1185">Reference proteome</keyword>
<proteinExistence type="predicted"/>
<dbReference type="GO" id="GO:0008081">
    <property type="term" value="F:phosphoric diester hydrolase activity"/>
    <property type="evidence" value="ECO:0007669"/>
    <property type="project" value="InterPro"/>
</dbReference>
<evidence type="ECO:0000313" key="3">
    <source>
        <dbReference type="EMBL" id="CCH68449.1"/>
    </source>
</evidence>
<dbReference type="HOGENOM" id="CLU_2276117_0_0_11"/>
<dbReference type="RefSeq" id="WP_010849075.1">
    <property type="nucleotide sequence ID" value="NZ_HF570956.1"/>
</dbReference>
<dbReference type="OrthoDB" id="9758957at2"/>
<dbReference type="SUPFAM" id="SSF51695">
    <property type="entry name" value="PLC-like phosphodiesterases"/>
    <property type="match status" value="1"/>
</dbReference>
<dbReference type="EMBL" id="CAIZ01000001">
    <property type="protein sequence ID" value="CCH68449.1"/>
    <property type="molecule type" value="Genomic_DNA"/>
</dbReference>
<dbReference type="Gene3D" id="3.20.20.190">
    <property type="entry name" value="Phosphatidylinositol (PI) phosphodiesterase"/>
    <property type="match status" value="1"/>
</dbReference>